<keyword evidence="5 7" id="KW-1133">Transmembrane helix</keyword>
<evidence type="ECO:0000256" key="1">
    <source>
        <dbReference type="ARBA" id="ARBA00004651"/>
    </source>
</evidence>
<dbReference type="PANTHER" id="PTHR30151:SF0">
    <property type="entry name" value="ABC TRANSPORTER PERMEASE PROTEIN MJ0413-RELATED"/>
    <property type="match status" value="1"/>
</dbReference>
<dbReference type="PANTHER" id="PTHR30151">
    <property type="entry name" value="ALKANE SULFONATE ABC TRANSPORTER-RELATED, MEMBRANE SUBUNIT"/>
    <property type="match status" value="1"/>
</dbReference>
<dbReference type="Proteomes" id="UP001500449">
    <property type="component" value="Unassembled WGS sequence"/>
</dbReference>
<feature type="transmembrane region" description="Helical" evidence="7">
    <location>
        <begin position="212"/>
        <end position="240"/>
    </location>
</feature>
<name>A0ABN2N3H6_9PSEU</name>
<feature type="region of interest" description="Disordered" evidence="8">
    <location>
        <begin position="1"/>
        <end position="22"/>
    </location>
</feature>
<comment type="caution">
    <text evidence="10">The sequence shown here is derived from an EMBL/GenBank/DDBJ whole genome shotgun (WGS) entry which is preliminary data.</text>
</comment>
<gene>
    <name evidence="10" type="ORF">GCM10009836_32840</name>
</gene>
<dbReference type="Gene3D" id="1.10.3720.10">
    <property type="entry name" value="MetI-like"/>
    <property type="match status" value="1"/>
</dbReference>
<evidence type="ECO:0000256" key="8">
    <source>
        <dbReference type="SAM" id="MobiDB-lite"/>
    </source>
</evidence>
<reference evidence="10 11" key="1">
    <citation type="journal article" date="2019" name="Int. J. Syst. Evol. Microbiol.">
        <title>The Global Catalogue of Microorganisms (GCM) 10K type strain sequencing project: providing services to taxonomists for standard genome sequencing and annotation.</title>
        <authorList>
            <consortium name="The Broad Institute Genomics Platform"/>
            <consortium name="The Broad Institute Genome Sequencing Center for Infectious Disease"/>
            <person name="Wu L."/>
            <person name="Ma J."/>
        </authorList>
    </citation>
    <scope>NUCLEOTIDE SEQUENCE [LARGE SCALE GENOMIC DNA]</scope>
    <source>
        <strain evidence="10 11">JCM 16009</strain>
    </source>
</reference>
<sequence>MTQPKGALADVPDTDEVAAKSSETSFDDYDRYETATFTQRVRAAIPSSLARTLVSVLVLLILWEIVARFIIDNQLVLVGPIEVWESLSKKWEAGTLQVDMGVSAREFLQGFVVGVGVGIPLGLLLGSSRRLREYIDPVINAAYATPIIALAPLFILWFGIGERKTVVLVFLLVVLPVIVATDLGIRSTEPVLIEAGKAFGTSKWQRFTMVQLPWSLSFIVSGLRLAIGRGLIGVVAGELFGSSKGLGYMIYNASQVFDTGAVLGGVAIFAFVGVVLVMVMEWVERRIAPWREDR</sequence>
<feature type="transmembrane region" description="Helical" evidence="7">
    <location>
        <begin position="260"/>
        <end position="283"/>
    </location>
</feature>
<dbReference type="EMBL" id="BAAAQK010000009">
    <property type="protein sequence ID" value="GAA1850463.1"/>
    <property type="molecule type" value="Genomic_DNA"/>
</dbReference>
<dbReference type="Pfam" id="PF00528">
    <property type="entry name" value="BPD_transp_1"/>
    <property type="match status" value="1"/>
</dbReference>
<keyword evidence="4 7" id="KW-0812">Transmembrane</keyword>
<evidence type="ECO:0000256" key="3">
    <source>
        <dbReference type="ARBA" id="ARBA00022475"/>
    </source>
</evidence>
<keyword evidence="11" id="KW-1185">Reference proteome</keyword>
<evidence type="ECO:0000313" key="11">
    <source>
        <dbReference type="Proteomes" id="UP001500449"/>
    </source>
</evidence>
<protein>
    <submittedName>
        <fullName evidence="10">ABC transporter permease subunit</fullName>
    </submittedName>
</protein>
<feature type="transmembrane region" description="Helical" evidence="7">
    <location>
        <begin position="49"/>
        <end position="71"/>
    </location>
</feature>
<dbReference type="RefSeq" id="WP_344417458.1">
    <property type="nucleotide sequence ID" value="NZ_BAAAQK010000009.1"/>
</dbReference>
<comment type="subcellular location">
    <subcellularLocation>
        <location evidence="1 7">Cell membrane</location>
        <topology evidence="1 7">Multi-pass membrane protein</topology>
    </subcellularLocation>
</comment>
<evidence type="ECO:0000259" key="9">
    <source>
        <dbReference type="PROSITE" id="PS50928"/>
    </source>
</evidence>
<evidence type="ECO:0000256" key="4">
    <source>
        <dbReference type="ARBA" id="ARBA00022692"/>
    </source>
</evidence>
<organism evidence="10 11">
    <name type="scientific">Pseudonocardia ailaonensis</name>
    <dbReference type="NCBI Taxonomy" id="367279"/>
    <lineage>
        <taxon>Bacteria</taxon>
        <taxon>Bacillati</taxon>
        <taxon>Actinomycetota</taxon>
        <taxon>Actinomycetes</taxon>
        <taxon>Pseudonocardiales</taxon>
        <taxon>Pseudonocardiaceae</taxon>
        <taxon>Pseudonocardia</taxon>
    </lineage>
</organism>
<keyword evidence="2 7" id="KW-0813">Transport</keyword>
<evidence type="ECO:0000256" key="2">
    <source>
        <dbReference type="ARBA" id="ARBA00022448"/>
    </source>
</evidence>
<keyword evidence="6 7" id="KW-0472">Membrane</keyword>
<feature type="transmembrane region" description="Helical" evidence="7">
    <location>
        <begin position="166"/>
        <end position="185"/>
    </location>
</feature>
<evidence type="ECO:0000313" key="10">
    <source>
        <dbReference type="EMBL" id="GAA1850463.1"/>
    </source>
</evidence>
<dbReference type="SUPFAM" id="SSF161098">
    <property type="entry name" value="MetI-like"/>
    <property type="match status" value="1"/>
</dbReference>
<dbReference type="InterPro" id="IPR035906">
    <property type="entry name" value="MetI-like_sf"/>
</dbReference>
<dbReference type="CDD" id="cd06261">
    <property type="entry name" value="TM_PBP2"/>
    <property type="match status" value="1"/>
</dbReference>
<keyword evidence="3" id="KW-1003">Cell membrane</keyword>
<evidence type="ECO:0000256" key="5">
    <source>
        <dbReference type="ARBA" id="ARBA00022989"/>
    </source>
</evidence>
<dbReference type="PROSITE" id="PS50928">
    <property type="entry name" value="ABC_TM1"/>
    <property type="match status" value="1"/>
</dbReference>
<evidence type="ECO:0000256" key="7">
    <source>
        <dbReference type="RuleBase" id="RU363032"/>
    </source>
</evidence>
<feature type="domain" description="ABC transmembrane type-1" evidence="9">
    <location>
        <begin position="100"/>
        <end position="284"/>
    </location>
</feature>
<feature type="transmembrane region" description="Helical" evidence="7">
    <location>
        <begin position="107"/>
        <end position="126"/>
    </location>
</feature>
<dbReference type="InterPro" id="IPR000515">
    <property type="entry name" value="MetI-like"/>
</dbReference>
<feature type="transmembrane region" description="Helical" evidence="7">
    <location>
        <begin position="138"/>
        <end position="160"/>
    </location>
</feature>
<proteinExistence type="inferred from homology"/>
<evidence type="ECO:0000256" key="6">
    <source>
        <dbReference type="ARBA" id="ARBA00023136"/>
    </source>
</evidence>
<comment type="similarity">
    <text evidence="7">Belongs to the binding-protein-dependent transport system permease family.</text>
</comment>
<accession>A0ABN2N3H6</accession>